<keyword evidence="15" id="KW-1185">Reference proteome</keyword>
<dbReference type="Gene3D" id="2.60.40.60">
    <property type="entry name" value="Cadherins"/>
    <property type="match status" value="7"/>
</dbReference>
<evidence type="ECO:0000313" key="14">
    <source>
        <dbReference type="EMBL" id="KAA3682254.1"/>
    </source>
</evidence>
<feature type="domain" description="Cadherin" evidence="13">
    <location>
        <begin position="544"/>
        <end position="739"/>
    </location>
</feature>
<feature type="domain" description="Cadherin" evidence="13">
    <location>
        <begin position="739"/>
        <end position="866"/>
    </location>
</feature>
<dbReference type="FunFam" id="2.60.40.60:FF:000035">
    <property type="entry name" value="Protocadherin Fat 3"/>
    <property type="match status" value="1"/>
</dbReference>
<reference evidence="14 15" key="1">
    <citation type="journal article" date="2019" name="Gigascience">
        <title>Whole-genome sequence of the oriental lung fluke Paragonimus westermani.</title>
        <authorList>
            <person name="Oey H."/>
            <person name="Zakrzewski M."/>
            <person name="Narain K."/>
            <person name="Devi K.R."/>
            <person name="Agatsuma T."/>
            <person name="Nawaratna S."/>
            <person name="Gobert G.N."/>
            <person name="Jones M.K."/>
            <person name="Ragan M.A."/>
            <person name="McManus D.P."/>
            <person name="Krause L."/>
        </authorList>
    </citation>
    <scope>NUCLEOTIDE SEQUENCE [LARGE SCALE GENOMIC DNA]</scope>
    <source>
        <strain evidence="14 15">IND2009</strain>
    </source>
</reference>
<keyword evidence="12" id="KW-0732">Signal</keyword>
<name>A0A5J4P2X0_9TREM</name>
<dbReference type="PRINTS" id="PR00205">
    <property type="entry name" value="CADHERIN"/>
</dbReference>
<sequence>MESLFGNWRICVILLFLFCWSPNQLMADLPTAQYRIRYAITENQPEDLRIGKLDEDLLQTPEIRQSELFNLLQTSKLSMIRYQIREASQYFRLNEQTSVLSTTTSIDLETLCPRYCREGSTRGQLNLFVNIWYESRLLALLHVEITVIDVDDNPPQFPVTIPRPYVLQFKEVIYRTGQQIEVPKAVDLDVQPDHAEIAYRLKAHPEDQSHALDVFKLLTRNDSRLMLVLQQDLDYEAVRLYRFYLVAYSPRLDDRGRKHYISPPQPNFKDQLEIRVEVMNINDIEPVFPQAVYNVELPEDTSVGTVIYTMKAIDRDENATIVYSMESGLNQNMDDMLGVESDGRVILVQSLDYEQQTKYAITVRASDGEFYALTRLEVTVIDVNDELPEFVTNPPALTIEENQPGQTSVGQLFIKDRDSPEVNGQVLCHEPEHLVSRQPLLFYPEINRQFGGSSRSAHSDFNSNNGAILTPSRSSETQVYQQFSLLTRIRFDREVDPHVYESLLICTDGQSSDDSSELKMKRLTTTLTISLTVTDQNDNLPVFEKQHYEAELPENCPIGTKVIQHGQDPTLIVQRGLTVRLVERLLSVANIFKQTNQECPVGESQVHANDADRETHARPQYRLLSNDLFPLHFDVEPQTGWIVTKADIDREAQAVYQTSLLDSLLNCGNLVLDITRFIKSNTVHQSQLLTVLAIDGHPTNFDTHMQTGTSAQYAAIRQNTATAHVQLKISDENDNAPEFRGPRQFAVEENQPGPKWIGDLQVMDRDEGVNREVEFILPTEHAAGLIALDANGSRTTRNQTYLHPSSLPIFLAKNGSLYTTKKLDRENQSHVCFEVVVRDKSTTKSLSSTDTICVRVLDLNDNAPQFIDIKGSSKGSNVSQNHKGISDLPNPTVPVSVNEVPGYCALIAEAHDADEGRNALLRFALKPAKSTNNSQAQIGVPDPTDAFMMDQHSGRLMLTRNLNIEEMGLYPLTISVEDSGTPKYRTEKVVYILIEDSPARGNWLFPDTERTQSTLFSGKGDTSEAYTILVVIGLSGISAFLAAVLISAILCMIKPCRNANRRNSDRVHKSVITASTVPGTRYSMNHGDTYISQADGYDDYNMSLMNGNGYIGTIDGRNHPRSLLLTTAPIPGLDQLYLPSDKLIGVDSEVPAAQSLPEDPGWPSQSNNSTMLSSPFMGRLSPTLPLCHYTLAQPLDSTWIAAPNHRAVWSPVSSPNYSTSCNDYQNVCEPDTTSSPQPQIQTSLGTPFGTSHVTATNLSINQPTGINNSAYVNAGLIASPHRPVSSSSYAYRTINTAFGATTNANGTAHGDRNGSGEEQRSDSGRGASDEEVPNARATPTNQGARHSTVSNRQFRSATLKSFHENSSHMIPGLAFPSLPRKSPGSFTFSYSGLKNVLLQLQPDGPITRFSVFVKLQAAIGGWLTIFVPRVPCQGWTHQMMFERTCCHKWIGVNPYIQHLVVDTHSTGVPGFANEEHSKNDLRKCTEDN</sequence>
<feature type="region of interest" description="Disordered" evidence="10">
    <location>
        <begin position="1229"/>
        <end position="1248"/>
    </location>
</feature>
<gene>
    <name evidence="14" type="ORF">DEA37_0003108</name>
</gene>
<dbReference type="CDD" id="cd11304">
    <property type="entry name" value="Cadherin_repeat"/>
    <property type="match status" value="5"/>
</dbReference>
<keyword evidence="7 11" id="KW-0472">Membrane</keyword>
<feature type="signal peptide" evidence="12">
    <location>
        <begin position="1"/>
        <end position="27"/>
    </location>
</feature>
<dbReference type="SMART" id="SM00112">
    <property type="entry name" value="CA"/>
    <property type="match status" value="7"/>
</dbReference>
<feature type="compositionally biased region" description="Basic and acidic residues" evidence="10">
    <location>
        <begin position="1309"/>
        <end position="1323"/>
    </location>
</feature>
<feature type="transmembrane region" description="Helical" evidence="11">
    <location>
        <begin position="1025"/>
        <end position="1053"/>
    </location>
</feature>
<dbReference type="Proteomes" id="UP000324629">
    <property type="component" value="Unassembled WGS sequence"/>
</dbReference>
<dbReference type="EMBL" id="QNGE01000042">
    <property type="protein sequence ID" value="KAA3682254.1"/>
    <property type="molecule type" value="Genomic_DNA"/>
</dbReference>
<proteinExistence type="predicted"/>
<dbReference type="InterPro" id="IPR002126">
    <property type="entry name" value="Cadherin-like_dom"/>
</dbReference>
<evidence type="ECO:0000256" key="2">
    <source>
        <dbReference type="ARBA" id="ARBA00022692"/>
    </source>
</evidence>
<evidence type="ECO:0000256" key="9">
    <source>
        <dbReference type="PROSITE-ProRule" id="PRU00043"/>
    </source>
</evidence>
<keyword evidence="2 11" id="KW-0812">Transmembrane</keyword>
<dbReference type="SUPFAM" id="SSF49313">
    <property type="entry name" value="Cadherin-like"/>
    <property type="match status" value="7"/>
</dbReference>
<evidence type="ECO:0000313" key="15">
    <source>
        <dbReference type="Proteomes" id="UP000324629"/>
    </source>
</evidence>
<evidence type="ECO:0000256" key="6">
    <source>
        <dbReference type="ARBA" id="ARBA00022989"/>
    </source>
</evidence>
<comment type="caution">
    <text evidence="14">The sequence shown here is derived from an EMBL/GenBank/DDBJ whole genome shotgun (WGS) entry which is preliminary data.</text>
</comment>
<evidence type="ECO:0000259" key="13">
    <source>
        <dbReference type="PROSITE" id="PS50268"/>
    </source>
</evidence>
<evidence type="ECO:0000256" key="8">
    <source>
        <dbReference type="ARBA" id="ARBA00023180"/>
    </source>
</evidence>
<evidence type="ECO:0000256" key="1">
    <source>
        <dbReference type="ARBA" id="ARBA00004167"/>
    </source>
</evidence>
<feature type="domain" description="Cadherin" evidence="13">
    <location>
        <begin position="910"/>
        <end position="1008"/>
    </location>
</feature>
<dbReference type="PANTHER" id="PTHR24028">
    <property type="entry name" value="CADHERIN-87A"/>
    <property type="match status" value="1"/>
</dbReference>
<dbReference type="InterPro" id="IPR050174">
    <property type="entry name" value="Protocadherin/Cadherin-CA"/>
</dbReference>
<comment type="subcellular location">
    <subcellularLocation>
        <location evidence="1">Membrane</location>
        <topology evidence="1">Single-pass membrane protein</topology>
    </subcellularLocation>
</comment>
<dbReference type="GO" id="GO:0007156">
    <property type="term" value="P:homophilic cell adhesion via plasma membrane adhesion molecules"/>
    <property type="evidence" value="ECO:0007669"/>
    <property type="project" value="InterPro"/>
</dbReference>
<evidence type="ECO:0000256" key="4">
    <source>
        <dbReference type="ARBA" id="ARBA00022837"/>
    </source>
</evidence>
<feature type="domain" description="Cadherin" evidence="13">
    <location>
        <begin position="32"/>
        <end position="157"/>
    </location>
</feature>
<keyword evidence="5" id="KW-0130">Cell adhesion</keyword>
<feature type="region of interest" description="Disordered" evidence="10">
    <location>
        <begin position="1301"/>
        <end position="1351"/>
    </location>
</feature>
<evidence type="ECO:0000256" key="10">
    <source>
        <dbReference type="SAM" id="MobiDB-lite"/>
    </source>
</evidence>
<feature type="compositionally biased region" description="Polar residues" evidence="10">
    <location>
        <begin position="1337"/>
        <end position="1351"/>
    </location>
</feature>
<feature type="domain" description="Cadherin" evidence="13">
    <location>
        <begin position="185"/>
        <end position="288"/>
    </location>
</feature>
<feature type="domain" description="Cadherin" evidence="13">
    <location>
        <begin position="391"/>
        <end position="543"/>
    </location>
</feature>
<evidence type="ECO:0000256" key="5">
    <source>
        <dbReference type="ARBA" id="ARBA00022889"/>
    </source>
</evidence>
<dbReference type="Pfam" id="PF00028">
    <property type="entry name" value="Cadherin"/>
    <property type="match status" value="3"/>
</dbReference>
<keyword evidence="6 11" id="KW-1133">Transmembrane helix</keyword>
<keyword evidence="4 9" id="KW-0106">Calcium</keyword>
<evidence type="ECO:0000256" key="11">
    <source>
        <dbReference type="SAM" id="Phobius"/>
    </source>
</evidence>
<dbReference type="InterPro" id="IPR015919">
    <property type="entry name" value="Cadherin-like_sf"/>
</dbReference>
<dbReference type="PROSITE" id="PS00232">
    <property type="entry name" value="CADHERIN_1"/>
    <property type="match status" value="2"/>
</dbReference>
<evidence type="ECO:0000256" key="7">
    <source>
        <dbReference type="ARBA" id="ARBA00023136"/>
    </source>
</evidence>
<dbReference type="PROSITE" id="PS50268">
    <property type="entry name" value="CADHERIN_2"/>
    <property type="match status" value="7"/>
</dbReference>
<feature type="domain" description="Cadherin" evidence="13">
    <location>
        <begin position="289"/>
        <end position="390"/>
    </location>
</feature>
<keyword evidence="3" id="KW-0677">Repeat</keyword>
<feature type="chain" id="PRO_5023901321" evidence="12">
    <location>
        <begin position="28"/>
        <end position="1488"/>
    </location>
</feature>
<dbReference type="InterPro" id="IPR020894">
    <property type="entry name" value="Cadherin_CS"/>
</dbReference>
<feature type="compositionally biased region" description="Polar residues" evidence="10">
    <location>
        <begin position="873"/>
        <end position="883"/>
    </location>
</feature>
<keyword evidence="8" id="KW-0325">Glycoprotein</keyword>
<evidence type="ECO:0000256" key="3">
    <source>
        <dbReference type="ARBA" id="ARBA00022737"/>
    </source>
</evidence>
<dbReference type="GO" id="GO:0005509">
    <property type="term" value="F:calcium ion binding"/>
    <property type="evidence" value="ECO:0007669"/>
    <property type="project" value="UniProtKB-UniRule"/>
</dbReference>
<protein>
    <submittedName>
        <fullName evidence="14">Protocadherin delta 1</fullName>
    </submittedName>
</protein>
<evidence type="ECO:0000256" key="12">
    <source>
        <dbReference type="SAM" id="SignalP"/>
    </source>
</evidence>
<organism evidence="14 15">
    <name type="scientific">Paragonimus westermani</name>
    <dbReference type="NCBI Taxonomy" id="34504"/>
    <lineage>
        <taxon>Eukaryota</taxon>
        <taxon>Metazoa</taxon>
        <taxon>Spiralia</taxon>
        <taxon>Lophotrochozoa</taxon>
        <taxon>Platyhelminthes</taxon>
        <taxon>Trematoda</taxon>
        <taxon>Digenea</taxon>
        <taxon>Plagiorchiida</taxon>
        <taxon>Troglotremata</taxon>
        <taxon>Troglotrematidae</taxon>
        <taxon>Paragonimus</taxon>
    </lineage>
</organism>
<accession>A0A5J4P2X0</accession>
<dbReference type="GO" id="GO:0005886">
    <property type="term" value="C:plasma membrane"/>
    <property type="evidence" value="ECO:0007669"/>
    <property type="project" value="InterPro"/>
</dbReference>
<feature type="region of interest" description="Disordered" evidence="10">
    <location>
        <begin position="871"/>
        <end position="892"/>
    </location>
</feature>
<dbReference type="PANTHER" id="PTHR24028:SF146">
    <property type="entry name" value="CADHERIN 96CB, ISOFORM D-RELATED"/>
    <property type="match status" value="1"/>
</dbReference>